<dbReference type="InterPro" id="IPR058637">
    <property type="entry name" value="YknX-like_C"/>
</dbReference>
<dbReference type="SUPFAM" id="SSF111369">
    <property type="entry name" value="HlyD-like secretion proteins"/>
    <property type="match status" value="1"/>
</dbReference>
<dbReference type="Gene3D" id="2.40.50.100">
    <property type="match status" value="2"/>
</dbReference>
<feature type="domain" description="YknX-like C-terminal permuted SH3-like" evidence="4">
    <location>
        <begin position="266"/>
        <end position="334"/>
    </location>
</feature>
<dbReference type="GO" id="GO:0015562">
    <property type="term" value="F:efflux transmembrane transporter activity"/>
    <property type="evidence" value="ECO:0007669"/>
    <property type="project" value="TreeGrafter"/>
</dbReference>
<dbReference type="Pfam" id="PF25989">
    <property type="entry name" value="YknX_C"/>
    <property type="match status" value="1"/>
</dbReference>
<name>A0A8J8SXI4_HALGN</name>
<comment type="caution">
    <text evidence="5">The sequence shown here is derived from an EMBL/GenBank/DDBJ whole genome shotgun (WGS) entry which is preliminary data.</text>
</comment>
<evidence type="ECO:0000256" key="1">
    <source>
        <dbReference type="ARBA" id="ARBA00004236"/>
    </source>
</evidence>
<dbReference type="AlphaFoldDB" id="A0A8J8SXI4"/>
<feature type="domain" description="Multidrug resistance protein MdtA-like beta-barrel" evidence="3">
    <location>
        <begin position="179"/>
        <end position="259"/>
    </location>
</feature>
<dbReference type="Gene3D" id="2.40.420.20">
    <property type="match status" value="1"/>
</dbReference>
<accession>A0A8J8SXI4</accession>
<dbReference type="GO" id="GO:1990281">
    <property type="term" value="C:efflux pump complex"/>
    <property type="evidence" value="ECO:0007669"/>
    <property type="project" value="TreeGrafter"/>
</dbReference>
<dbReference type="InterPro" id="IPR058626">
    <property type="entry name" value="MdtA-like_b-barrel"/>
</dbReference>
<dbReference type="InterPro" id="IPR006143">
    <property type="entry name" value="RND_pump_MFP"/>
</dbReference>
<evidence type="ECO:0000259" key="3">
    <source>
        <dbReference type="Pfam" id="PF25944"/>
    </source>
</evidence>
<evidence type="ECO:0000259" key="4">
    <source>
        <dbReference type="Pfam" id="PF25989"/>
    </source>
</evidence>
<dbReference type="OrthoDB" id="1751310at2759"/>
<dbReference type="PANTHER" id="PTHR30469:SF12">
    <property type="entry name" value="MULTIDRUG RESISTANCE PROTEIN MDTA"/>
    <property type="match status" value="1"/>
</dbReference>
<dbReference type="Gene3D" id="2.40.30.170">
    <property type="match status" value="1"/>
</dbReference>
<dbReference type="Pfam" id="PF25917">
    <property type="entry name" value="BSH_RND"/>
    <property type="match status" value="1"/>
</dbReference>
<evidence type="ECO:0000313" key="5">
    <source>
        <dbReference type="EMBL" id="TNV74479.1"/>
    </source>
</evidence>
<evidence type="ECO:0008006" key="7">
    <source>
        <dbReference type="Google" id="ProtNLM"/>
    </source>
</evidence>
<proteinExistence type="predicted"/>
<evidence type="ECO:0000259" key="2">
    <source>
        <dbReference type="Pfam" id="PF25917"/>
    </source>
</evidence>
<dbReference type="EMBL" id="RRYP01016942">
    <property type="protein sequence ID" value="TNV74479.1"/>
    <property type="molecule type" value="Genomic_DNA"/>
</dbReference>
<sequence length="345" mass="36491">MHIRSPNAVRSVKLISGGRTMGLEHRRPFGRKTGAMQVAALALACAIAMTSPTRAQVPGPQSGGPSESPMPVVTASAALRTLPVYLRSVGTAVASRTTVVRSAVSGNLTEIDFTAGQRVVAGDLLARVEPRLDGARLERDATEIRAPASGMVGGALRHVGDRVSPADETGIVTISRTEPISVVFALPETMLRAVREKLLQGNLPVRAYGHDKVHALAEGHLRRGDQKSRQGADAGELVATFANTDHALTPGMRVDVRVPANATRSALAIPLAAVRRSSAGYYTYMVTRHETAHVRPLTLGIVTDDLAVVREGLWPGDVIVTDGQEQLTEGSRVAIVEGPSPRPSE</sequence>
<dbReference type="NCBIfam" id="TIGR01730">
    <property type="entry name" value="RND_mfp"/>
    <property type="match status" value="1"/>
</dbReference>
<dbReference type="PANTHER" id="PTHR30469">
    <property type="entry name" value="MULTIDRUG RESISTANCE PROTEIN MDTA"/>
    <property type="match status" value="1"/>
</dbReference>
<gene>
    <name evidence="5" type="ORF">FGO68_gene13986</name>
</gene>
<keyword evidence="6" id="KW-1185">Reference proteome</keyword>
<dbReference type="Pfam" id="PF25944">
    <property type="entry name" value="Beta-barrel_RND"/>
    <property type="match status" value="1"/>
</dbReference>
<organism evidence="5 6">
    <name type="scientific">Halteria grandinella</name>
    <dbReference type="NCBI Taxonomy" id="5974"/>
    <lineage>
        <taxon>Eukaryota</taxon>
        <taxon>Sar</taxon>
        <taxon>Alveolata</taxon>
        <taxon>Ciliophora</taxon>
        <taxon>Intramacronucleata</taxon>
        <taxon>Spirotrichea</taxon>
        <taxon>Stichotrichia</taxon>
        <taxon>Sporadotrichida</taxon>
        <taxon>Halteriidae</taxon>
        <taxon>Halteria</taxon>
    </lineage>
</organism>
<feature type="domain" description="Multidrug resistance protein MdtA-like barrel-sandwich hybrid" evidence="2">
    <location>
        <begin position="97"/>
        <end position="174"/>
    </location>
</feature>
<dbReference type="InterPro" id="IPR058625">
    <property type="entry name" value="MdtA-like_BSH"/>
</dbReference>
<reference evidence="5" key="1">
    <citation type="submission" date="2019-06" db="EMBL/GenBank/DDBJ databases">
        <authorList>
            <person name="Zheng W."/>
        </authorList>
    </citation>
    <scope>NUCLEOTIDE SEQUENCE</scope>
    <source>
        <strain evidence="5">QDHG01</strain>
    </source>
</reference>
<comment type="subcellular location">
    <subcellularLocation>
        <location evidence="1">Cell membrane</location>
    </subcellularLocation>
</comment>
<evidence type="ECO:0000313" key="6">
    <source>
        <dbReference type="Proteomes" id="UP000785679"/>
    </source>
</evidence>
<dbReference type="Proteomes" id="UP000785679">
    <property type="component" value="Unassembled WGS sequence"/>
</dbReference>
<protein>
    <recommendedName>
        <fullName evidence="7">Efflux RND transporter periplasmic adaptor subunit</fullName>
    </recommendedName>
</protein>